<proteinExistence type="predicted"/>
<name>A0A1A5YDM4_9BACL</name>
<dbReference type="AlphaFoldDB" id="A0A1A5YDM4"/>
<dbReference type="InterPro" id="IPR003709">
    <property type="entry name" value="VanY-like_core_dom"/>
</dbReference>
<dbReference type="EMBL" id="LYPA01000071">
    <property type="protein sequence ID" value="OBR63682.1"/>
    <property type="molecule type" value="Genomic_DNA"/>
</dbReference>
<organism evidence="2 3">
    <name type="scientific">Paenibacillus oryzae</name>
    <dbReference type="NCBI Taxonomy" id="1844972"/>
    <lineage>
        <taxon>Bacteria</taxon>
        <taxon>Bacillati</taxon>
        <taxon>Bacillota</taxon>
        <taxon>Bacilli</taxon>
        <taxon>Bacillales</taxon>
        <taxon>Paenibacillaceae</taxon>
        <taxon>Paenibacillus</taxon>
    </lineage>
</organism>
<dbReference type="PANTHER" id="PTHR34385">
    <property type="entry name" value="D-ALANYL-D-ALANINE CARBOXYPEPTIDASE"/>
    <property type="match status" value="1"/>
</dbReference>
<dbReference type="GO" id="GO:0006508">
    <property type="term" value="P:proteolysis"/>
    <property type="evidence" value="ECO:0007669"/>
    <property type="project" value="InterPro"/>
</dbReference>
<evidence type="ECO:0000313" key="3">
    <source>
        <dbReference type="Proteomes" id="UP000092024"/>
    </source>
</evidence>
<protein>
    <recommendedName>
        <fullName evidence="1">D-alanyl-D-alanine carboxypeptidase-like core domain-containing protein</fullName>
    </recommendedName>
</protein>
<evidence type="ECO:0000313" key="2">
    <source>
        <dbReference type="EMBL" id="OBR63682.1"/>
    </source>
</evidence>
<evidence type="ECO:0000259" key="1">
    <source>
        <dbReference type="Pfam" id="PF02557"/>
    </source>
</evidence>
<accession>A0A1A5YDM4</accession>
<dbReference type="InterPro" id="IPR009045">
    <property type="entry name" value="Zn_M74/Hedgehog-like"/>
</dbReference>
<keyword evidence="3" id="KW-1185">Reference proteome</keyword>
<dbReference type="GO" id="GO:0008233">
    <property type="term" value="F:peptidase activity"/>
    <property type="evidence" value="ECO:0007669"/>
    <property type="project" value="InterPro"/>
</dbReference>
<dbReference type="SUPFAM" id="SSF55166">
    <property type="entry name" value="Hedgehog/DD-peptidase"/>
    <property type="match status" value="1"/>
</dbReference>
<dbReference type="Gene3D" id="3.30.200.180">
    <property type="match status" value="1"/>
</dbReference>
<reference evidence="2 3" key="1">
    <citation type="submission" date="2016-05" db="EMBL/GenBank/DDBJ databases">
        <title>Paenibacillus oryzae. sp. nov., isolated from the rice root.</title>
        <authorList>
            <person name="Zhang J."/>
            <person name="Zhang X."/>
        </authorList>
    </citation>
    <scope>NUCLEOTIDE SEQUENCE [LARGE SCALE GENOMIC DNA]</scope>
    <source>
        <strain evidence="2 3">1DrF-4</strain>
    </source>
</reference>
<dbReference type="Proteomes" id="UP000092024">
    <property type="component" value="Unassembled WGS sequence"/>
</dbReference>
<feature type="domain" description="D-alanyl-D-alanine carboxypeptidase-like core" evidence="1">
    <location>
        <begin position="59"/>
        <end position="186"/>
    </location>
</feature>
<dbReference type="PANTHER" id="PTHR34385:SF1">
    <property type="entry name" value="PEPTIDOGLYCAN L-ALANYL-D-GLUTAMATE ENDOPEPTIDASE CWLK"/>
    <property type="match status" value="1"/>
</dbReference>
<dbReference type="STRING" id="1844972.A7K91_06605"/>
<dbReference type="Gene3D" id="3.30.1380.10">
    <property type="match status" value="1"/>
</dbReference>
<sequence length="268" mass="29565">MNKEQHARRVRLELSRDDIHRGKLLLVNRNHPVVAQPSDDELEPALKAGCFALLEDRILLESECLKMLASLIKAAGGETDIMAVSGYRTRQEQEEIYETSLAENGPLYTSQYVAYPGCSEHQTGLAVDVGLAGTPLDFIAPAFPDEGACLAFKQKAADYGFIQRYKEGKESITSIACEPWHFRYVGTPHSQLIQEMDLCLEEYLAFIKTFTPQNGCLTWSGNGEICDILYVEAGGQGASIQLPDCDAFAVSGNNMDGYIITMTRRAAT</sequence>
<comment type="caution">
    <text evidence="2">The sequence shown here is derived from an EMBL/GenBank/DDBJ whole genome shotgun (WGS) entry which is preliminary data.</text>
</comment>
<gene>
    <name evidence="2" type="ORF">A7K91_06605</name>
</gene>
<dbReference type="InterPro" id="IPR052179">
    <property type="entry name" value="DD-CPase-like"/>
</dbReference>
<dbReference type="Pfam" id="PF02557">
    <property type="entry name" value="VanY"/>
    <property type="match status" value="1"/>
</dbReference>